<reference evidence="7" key="3">
    <citation type="submission" date="2025-09" db="UniProtKB">
        <authorList>
            <consortium name="Ensembl"/>
        </authorList>
    </citation>
    <scope>IDENTIFICATION</scope>
</reference>
<dbReference type="PANTHER" id="PTHR11760">
    <property type="entry name" value="30S/40S RIBOSOMAL PROTEIN S3"/>
    <property type="match status" value="1"/>
</dbReference>
<sequence length="207" mass="23458">MVVQISNVERFVTDSIFKAGLNGFHIQQLSEDDYFTPTRTEIIILATRMQNVLGEKGQQICKLTAVVQKRFGFPEGILRTIAQAESLLYSLLEELTVQRRVCYDVLHIMKPVRSQYRKFWGHRAKSTKFVDGLIIQDPVKYHGDIAVCHVLLRQGVLGIKVKSSPSTRISEQKTGKLEPPAMPQPVLNHNRVSLAESGVWMLLCKDP</sequence>
<dbReference type="GO" id="GO:0005634">
    <property type="term" value="C:nucleus"/>
    <property type="evidence" value="ECO:0007669"/>
    <property type="project" value="TreeGrafter"/>
</dbReference>
<evidence type="ECO:0000259" key="6">
    <source>
        <dbReference type="Pfam" id="PF07650"/>
    </source>
</evidence>
<reference evidence="7" key="2">
    <citation type="submission" date="2025-08" db="UniProtKB">
        <authorList>
            <consortium name="Ensembl"/>
        </authorList>
    </citation>
    <scope>IDENTIFICATION</scope>
</reference>
<feature type="domain" description="KH type-2" evidence="6">
    <location>
        <begin position="36"/>
        <end position="72"/>
    </location>
</feature>
<dbReference type="Ensembl" id="ENSCHIT00000032043.1">
    <property type="protein sequence ID" value="ENSCHIP00000024183.1"/>
    <property type="gene ID" value="ENSCHIG00000021473.1"/>
</dbReference>
<evidence type="ECO:0000256" key="3">
    <source>
        <dbReference type="ARBA" id="ARBA00022884"/>
    </source>
</evidence>
<proteinExistence type="inferred from homology"/>
<dbReference type="GO" id="GO:0003723">
    <property type="term" value="F:RNA binding"/>
    <property type="evidence" value="ECO:0007669"/>
    <property type="project" value="UniProtKB-KW"/>
</dbReference>
<dbReference type="SUPFAM" id="SSF54821">
    <property type="entry name" value="Ribosomal protein S3 C-terminal domain"/>
    <property type="match status" value="1"/>
</dbReference>
<dbReference type="EMBL" id="LWLT01000009">
    <property type="status" value="NOT_ANNOTATED_CDS"/>
    <property type="molecule type" value="Genomic_DNA"/>
</dbReference>
<dbReference type="Pfam" id="PF07650">
    <property type="entry name" value="KH_2"/>
    <property type="match status" value="1"/>
</dbReference>
<dbReference type="PANTHER" id="PTHR11760:SF32">
    <property type="entry name" value="SMALL RIBOSOMAL SUBUNIT PROTEIN US3"/>
    <property type="match status" value="1"/>
</dbReference>
<reference evidence="7 8" key="1">
    <citation type="submission" date="2016-04" db="EMBL/GenBank/DDBJ databases">
        <title>Polished mammalian reference genomes with single-molecule sequencing and chromosome conformation capture applied to the Capra hircus genome.</title>
        <authorList>
            <person name="Bickhart D.M."/>
            <person name="Koren S."/>
            <person name="Rosen B."/>
            <person name="Hastie A."/>
            <person name="Liachko I."/>
            <person name="Sullivan S.T."/>
            <person name="Burton J."/>
            <person name="Sayre B.L."/>
            <person name="Huson H.J."/>
            <person name="Lee J."/>
            <person name="Lam E."/>
            <person name="Kelley C.M."/>
            <person name="Hutchison J.L."/>
            <person name="Zhou Y."/>
            <person name="Sun J."/>
            <person name="Crisa A."/>
            <person name="Schwartz J.C."/>
            <person name="Hammond J.A."/>
            <person name="Schroeder S.G."/>
            <person name="Liu G.E."/>
            <person name="Dunham M."/>
            <person name="Shendure J."/>
            <person name="Sonstegard T.S."/>
            <person name="Phillippy A.M."/>
            <person name="Van Tassell C.P."/>
            <person name="Smith T.P."/>
        </authorList>
    </citation>
    <scope>NUCLEOTIDE SEQUENCE [LARGE SCALE GENOMIC DNA]</scope>
</reference>
<dbReference type="InterPro" id="IPR036419">
    <property type="entry name" value="Ribosomal_S3_C_sf"/>
</dbReference>
<organism evidence="7 8">
    <name type="scientific">Capra hircus</name>
    <name type="common">Goat</name>
    <dbReference type="NCBI Taxonomy" id="9925"/>
    <lineage>
        <taxon>Eukaryota</taxon>
        <taxon>Metazoa</taxon>
        <taxon>Chordata</taxon>
        <taxon>Craniata</taxon>
        <taxon>Vertebrata</taxon>
        <taxon>Euteleostomi</taxon>
        <taxon>Mammalia</taxon>
        <taxon>Eutheria</taxon>
        <taxon>Laurasiatheria</taxon>
        <taxon>Artiodactyla</taxon>
        <taxon>Ruminantia</taxon>
        <taxon>Pecora</taxon>
        <taxon>Bovidae</taxon>
        <taxon>Caprinae</taxon>
        <taxon>Capra</taxon>
    </lineage>
</organism>
<dbReference type="STRING" id="9925.ENSCHIP00000024183"/>
<protein>
    <recommendedName>
        <fullName evidence="6">KH type-2 domain-containing protein</fullName>
    </recommendedName>
</protein>
<evidence type="ECO:0000256" key="4">
    <source>
        <dbReference type="ARBA" id="ARBA00022980"/>
    </source>
</evidence>
<dbReference type="Gene3D" id="3.30.300.20">
    <property type="match status" value="1"/>
</dbReference>
<dbReference type="GO" id="GO:0005743">
    <property type="term" value="C:mitochondrial inner membrane"/>
    <property type="evidence" value="ECO:0007669"/>
    <property type="project" value="UniProtKB-SubCell"/>
</dbReference>
<dbReference type="SUPFAM" id="SSF54814">
    <property type="entry name" value="Prokaryotic type KH domain (KH-domain type II)"/>
    <property type="match status" value="1"/>
</dbReference>
<dbReference type="InterPro" id="IPR015946">
    <property type="entry name" value="KH_dom-like_a/b"/>
</dbReference>
<dbReference type="Proteomes" id="UP000291000">
    <property type="component" value="Chromosome 11"/>
</dbReference>
<evidence type="ECO:0000313" key="8">
    <source>
        <dbReference type="Proteomes" id="UP000291000"/>
    </source>
</evidence>
<dbReference type="GO" id="GO:0022627">
    <property type="term" value="C:cytosolic small ribosomal subunit"/>
    <property type="evidence" value="ECO:0007669"/>
    <property type="project" value="TreeGrafter"/>
</dbReference>
<comment type="similarity">
    <text evidence="2">Belongs to the universal ribosomal protein uS3 family.</text>
</comment>
<keyword evidence="3" id="KW-0694">RNA-binding</keyword>
<dbReference type="AlphaFoldDB" id="A0A452FJC3"/>
<dbReference type="GO" id="GO:0003735">
    <property type="term" value="F:structural constituent of ribosome"/>
    <property type="evidence" value="ECO:0007669"/>
    <property type="project" value="TreeGrafter"/>
</dbReference>
<comment type="subcellular location">
    <subcellularLocation>
        <location evidence="1">Mitochondrion inner membrane</location>
        <topology evidence="1">Peripheral membrane protein</topology>
    </subcellularLocation>
</comment>
<name>A0A452FJC3_CAPHI</name>
<dbReference type="GO" id="GO:2001235">
    <property type="term" value="P:positive regulation of apoptotic signaling pathway"/>
    <property type="evidence" value="ECO:0007669"/>
    <property type="project" value="TreeGrafter"/>
</dbReference>
<evidence type="ECO:0000256" key="2">
    <source>
        <dbReference type="ARBA" id="ARBA00010761"/>
    </source>
</evidence>
<evidence type="ECO:0000256" key="1">
    <source>
        <dbReference type="ARBA" id="ARBA00004637"/>
    </source>
</evidence>
<dbReference type="Gene3D" id="3.30.1140.32">
    <property type="entry name" value="Ribosomal protein S3, C-terminal domain"/>
    <property type="match status" value="1"/>
</dbReference>
<keyword evidence="8" id="KW-1185">Reference proteome</keyword>
<evidence type="ECO:0000313" key="7">
    <source>
        <dbReference type="Ensembl" id="ENSCHIP00000024183.1"/>
    </source>
</evidence>
<dbReference type="InterPro" id="IPR004044">
    <property type="entry name" value="KH_dom_type_2"/>
</dbReference>
<accession>A0A452FJC3</accession>
<dbReference type="InterPro" id="IPR057258">
    <property type="entry name" value="Ribosomal_uS3"/>
</dbReference>
<dbReference type="GeneTree" id="ENSGT00390000008610"/>
<keyword evidence="4" id="KW-0689">Ribosomal protein</keyword>
<dbReference type="InterPro" id="IPR009019">
    <property type="entry name" value="KH_sf_prok-type"/>
</dbReference>
<evidence type="ECO:0000256" key="5">
    <source>
        <dbReference type="ARBA" id="ARBA00023274"/>
    </source>
</evidence>
<keyword evidence="5" id="KW-0687">Ribonucleoprotein</keyword>